<keyword evidence="3" id="KW-1185">Reference proteome</keyword>
<dbReference type="PANTHER" id="PTHR35849">
    <property type="entry name" value="BLR2341 PROTEIN"/>
    <property type="match status" value="1"/>
</dbReference>
<gene>
    <name evidence="2" type="ORF">HUK68_15935</name>
</gene>
<dbReference type="SUPFAM" id="SSF52091">
    <property type="entry name" value="SpoIIaa-like"/>
    <property type="match status" value="1"/>
</dbReference>
<feature type="domain" description="MlaB-like STAS" evidence="1">
    <location>
        <begin position="6"/>
        <end position="86"/>
    </location>
</feature>
<dbReference type="Pfam" id="PF13466">
    <property type="entry name" value="STAS_2"/>
    <property type="match status" value="1"/>
</dbReference>
<dbReference type="InterPro" id="IPR036513">
    <property type="entry name" value="STAS_dom_sf"/>
</dbReference>
<evidence type="ECO:0000313" key="2">
    <source>
        <dbReference type="EMBL" id="QKV54274.1"/>
    </source>
</evidence>
<dbReference type="EMBL" id="CP054840">
    <property type="protein sequence ID" value="QKV54274.1"/>
    <property type="molecule type" value="Genomic_DNA"/>
</dbReference>
<dbReference type="Proteomes" id="UP000509579">
    <property type="component" value="Chromosome"/>
</dbReference>
<protein>
    <submittedName>
        <fullName evidence="2">STAS domain-containing protein</fullName>
    </submittedName>
</protein>
<evidence type="ECO:0000259" key="1">
    <source>
        <dbReference type="Pfam" id="PF13466"/>
    </source>
</evidence>
<organism evidence="2 3">
    <name type="scientific">Comamonas antarctica</name>
    <dbReference type="NCBI Taxonomy" id="2743470"/>
    <lineage>
        <taxon>Bacteria</taxon>
        <taxon>Pseudomonadati</taxon>
        <taxon>Pseudomonadota</taxon>
        <taxon>Betaproteobacteria</taxon>
        <taxon>Burkholderiales</taxon>
        <taxon>Comamonadaceae</taxon>
        <taxon>Comamonas</taxon>
    </lineage>
</organism>
<reference evidence="2 3" key="1">
    <citation type="submission" date="2020-06" db="EMBL/GenBank/DDBJ databases">
        <title>Acidovorax antarctica sp. nov., isolated from Corinth ice sheet soil, Antarctic Fields Peninsula.</title>
        <authorList>
            <person name="Xu Q."/>
            <person name="Peng F."/>
        </authorList>
    </citation>
    <scope>NUCLEOTIDE SEQUENCE [LARGE SCALE GENOMIC DNA]</scope>
    <source>
        <strain evidence="2 3">16-35-5</strain>
    </source>
</reference>
<dbReference type="AlphaFoldDB" id="A0A6N1X485"/>
<evidence type="ECO:0000313" key="3">
    <source>
        <dbReference type="Proteomes" id="UP000509579"/>
    </source>
</evidence>
<dbReference type="KEGG" id="aant:HUK68_15935"/>
<proteinExistence type="predicted"/>
<sequence>MADASLQLPAQLTHAQAGACAQALAAQVAAATHARVEIDASPLRDFDSSALAVLLACRRAALSAGKSLAVTGLPAGLQSIATLYGVRALLESGAGTQPA</sequence>
<dbReference type="PANTHER" id="PTHR35849:SF2">
    <property type="entry name" value="BLR2341 PROTEIN"/>
    <property type="match status" value="1"/>
</dbReference>
<name>A0A6N1X485_9BURK</name>
<dbReference type="InterPro" id="IPR058548">
    <property type="entry name" value="MlaB-like_STAS"/>
</dbReference>
<dbReference type="RefSeq" id="WP_175505074.1">
    <property type="nucleotide sequence ID" value="NZ_CAURQT010000005.1"/>
</dbReference>
<dbReference type="InterPro" id="IPR052746">
    <property type="entry name" value="MlaB_ABC_Transporter"/>
</dbReference>
<accession>A0A6N1X485</accession>
<dbReference type="Gene3D" id="3.30.750.24">
    <property type="entry name" value="STAS domain"/>
    <property type="match status" value="1"/>
</dbReference>